<accession>X1R197</accession>
<evidence type="ECO:0000313" key="1">
    <source>
        <dbReference type="EMBL" id="GAI49324.1"/>
    </source>
</evidence>
<proteinExistence type="predicted"/>
<comment type="caution">
    <text evidence="1">The sequence shown here is derived from an EMBL/GenBank/DDBJ whole genome shotgun (WGS) entry which is preliminary data.</text>
</comment>
<gene>
    <name evidence="1" type="ORF">S06H3_64002</name>
</gene>
<reference evidence="1" key="1">
    <citation type="journal article" date="2014" name="Front. Microbiol.">
        <title>High frequency of phylogenetically diverse reductive dehalogenase-homologous genes in deep subseafloor sedimentary metagenomes.</title>
        <authorList>
            <person name="Kawai M."/>
            <person name="Futagami T."/>
            <person name="Toyoda A."/>
            <person name="Takaki Y."/>
            <person name="Nishi S."/>
            <person name="Hori S."/>
            <person name="Arai W."/>
            <person name="Tsubouchi T."/>
            <person name="Morono Y."/>
            <person name="Uchiyama I."/>
            <person name="Ito T."/>
            <person name="Fujiyama A."/>
            <person name="Inagaki F."/>
            <person name="Takami H."/>
        </authorList>
    </citation>
    <scope>NUCLEOTIDE SEQUENCE</scope>
    <source>
        <strain evidence="1">Expedition CK06-06</strain>
    </source>
</reference>
<protein>
    <submittedName>
        <fullName evidence="1">Uncharacterized protein</fullName>
    </submittedName>
</protein>
<name>X1R197_9ZZZZ</name>
<organism evidence="1">
    <name type="scientific">marine sediment metagenome</name>
    <dbReference type="NCBI Taxonomy" id="412755"/>
    <lineage>
        <taxon>unclassified sequences</taxon>
        <taxon>metagenomes</taxon>
        <taxon>ecological metagenomes</taxon>
    </lineage>
</organism>
<dbReference type="AlphaFoldDB" id="X1R197"/>
<feature type="non-terminal residue" evidence="1">
    <location>
        <position position="31"/>
    </location>
</feature>
<sequence length="31" mass="3594">MVISVVALCYAIIRLWPHLEGFKEYGYFGAF</sequence>
<dbReference type="EMBL" id="BARV01042612">
    <property type="protein sequence ID" value="GAI49324.1"/>
    <property type="molecule type" value="Genomic_DNA"/>
</dbReference>